<dbReference type="InterPro" id="IPR039955">
    <property type="entry name" value="DTM1"/>
</dbReference>
<gene>
    <name evidence="8" type="ORF">Adt_19465</name>
</gene>
<dbReference type="GO" id="GO:0005789">
    <property type="term" value="C:endoplasmic reticulum membrane"/>
    <property type="evidence" value="ECO:0007669"/>
    <property type="project" value="UniProtKB-SubCell"/>
</dbReference>
<reference evidence="9" key="1">
    <citation type="submission" date="2024-07" db="EMBL/GenBank/DDBJ databases">
        <title>Two chromosome-level genome assemblies of Korean endemic species Abeliophyllum distichum and Forsythia ovata (Oleaceae).</title>
        <authorList>
            <person name="Jang H."/>
        </authorList>
    </citation>
    <scope>NUCLEOTIDE SEQUENCE [LARGE SCALE GENOMIC DNA]</scope>
</reference>
<protein>
    <submittedName>
        <fullName evidence="8">Peptidase</fullName>
    </submittedName>
</protein>
<keyword evidence="5 7" id="KW-1133">Transmembrane helix</keyword>
<dbReference type="EMBL" id="JBFOLK010000006">
    <property type="protein sequence ID" value="KAL2503844.1"/>
    <property type="molecule type" value="Genomic_DNA"/>
</dbReference>
<name>A0ABD1SV77_9LAMI</name>
<evidence type="ECO:0000256" key="1">
    <source>
        <dbReference type="ARBA" id="ARBA00004477"/>
    </source>
</evidence>
<feature type="transmembrane region" description="Helical" evidence="7">
    <location>
        <begin position="6"/>
        <end position="25"/>
    </location>
</feature>
<evidence type="ECO:0000313" key="8">
    <source>
        <dbReference type="EMBL" id="KAL2503844.1"/>
    </source>
</evidence>
<evidence type="ECO:0000256" key="5">
    <source>
        <dbReference type="ARBA" id="ARBA00022989"/>
    </source>
</evidence>
<feature type="transmembrane region" description="Helical" evidence="7">
    <location>
        <begin position="88"/>
        <end position="107"/>
    </location>
</feature>
<evidence type="ECO:0000256" key="2">
    <source>
        <dbReference type="ARBA" id="ARBA00005245"/>
    </source>
</evidence>
<dbReference type="PANTHER" id="PTHR38354">
    <property type="entry name" value="SIGNAL PEPTIDASE COMPLEX-LIKE PROTEIN DTM1"/>
    <property type="match status" value="1"/>
</dbReference>
<organism evidence="8 9">
    <name type="scientific">Abeliophyllum distichum</name>
    <dbReference type="NCBI Taxonomy" id="126358"/>
    <lineage>
        <taxon>Eukaryota</taxon>
        <taxon>Viridiplantae</taxon>
        <taxon>Streptophyta</taxon>
        <taxon>Embryophyta</taxon>
        <taxon>Tracheophyta</taxon>
        <taxon>Spermatophyta</taxon>
        <taxon>Magnoliopsida</taxon>
        <taxon>eudicotyledons</taxon>
        <taxon>Gunneridae</taxon>
        <taxon>Pentapetalae</taxon>
        <taxon>asterids</taxon>
        <taxon>lamiids</taxon>
        <taxon>Lamiales</taxon>
        <taxon>Oleaceae</taxon>
        <taxon>Forsythieae</taxon>
        <taxon>Abeliophyllum</taxon>
    </lineage>
</organism>
<keyword evidence="6 7" id="KW-0472">Membrane</keyword>
<feature type="transmembrane region" description="Helical" evidence="7">
    <location>
        <begin position="32"/>
        <end position="50"/>
    </location>
</feature>
<comment type="caution">
    <text evidence="8">The sequence shown here is derived from an EMBL/GenBank/DDBJ whole genome shotgun (WGS) entry which is preliminary data.</text>
</comment>
<evidence type="ECO:0000256" key="6">
    <source>
        <dbReference type="ARBA" id="ARBA00023136"/>
    </source>
</evidence>
<dbReference type="InterPro" id="IPR009542">
    <property type="entry name" value="Spc1/SPCS1"/>
</dbReference>
<comment type="subcellular location">
    <subcellularLocation>
        <location evidence="1">Endoplasmic reticulum membrane</location>
        <topology evidence="1">Multi-pass membrane protein</topology>
    </subcellularLocation>
</comment>
<keyword evidence="4" id="KW-0256">Endoplasmic reticulum</keyword>
<dbReference type="Proteomes" id="UP001604336">
    <property type="component" value="Unassembled WGS sequence"/>
</dbReference>
<accession>A0ABD1SV77</accession>
<evidence type="ECO:0000256" key="3">
    <source>
        <dbReference type="ARBA" id="ARBA00022692"/>
    </source>
</evidence>
<keyword evidence="9" id="KW-1185">Reference proteome</keyword>
<proteinExistence type="inferred from homology"/>
<evidence type="ECO:0000256" key="4">
    <source>
        <dbReference type="ARBA" id="ARBA00022824"/>
    </source>
</evidence>
<dbReference type="Pfam" id="PF06645">
    <property type="entry name" value="SPC12"/>
    <property type="match status" value="1"/>
</dbReference>
<keyword evidence="3 7" id="KW-0812">Transmembrane</keyword>
<dbReference type="AlphaFoldDB" id="A0ABD1SV77"/>
<comment type="similarity">
    <text evidence="2">Belongs to the SPCS1 family.</text>
</comment>
<dbReference type="PANTHER" id="PTHR38354:SF2">
    <property type="entry name" value="SIGNAL PEPTIDASE COMPLEX-LIKE PROTEIN DTM1"/>
    <property type="match status" value="1"/>
</dbReference>
<evidence type="ECO:0000313" key="9">
    <source>
        <dbReference type="Proteomes" id="UP001604336"/>
    </source>
</evidence>
<evidence type="ECO:0000256" key="7">
    <source>
        <dbReference type="SAM" id="Phobius"/>
    </source>
</evidence>
<sequence>MKDDVVFRSSMIWLGAIIVLIGLYTQSLQKMVATYFFGMFVICGVLLPDWEFFNRSVYQWCTPVTIPDVGSQTTTDQKPSSPTRFKIYPVRLVVYTSVYGFAFYKWWKFISN</sequence>